<evidence type="ECO:0000313" key="1">
    <source>
        <dbReference type="EMBL" id="CAG8491539.1"/>
    </source>
</evidence>
<dbReference type="EMBL" id="CAJVQC010001292">
    <property type="protein sequence ID" value="CAG8491539.1"/>
    <property type="molecule type" value="Genomic_DNA"/>
</dbReference>
<protein>
    <submittedName>
        <fullName evidence="1">27193_t:CDS:1</fullName>
    </submittedName>
</protein>
<accession>A0ACA9KUQ3</accession>
<organism evidence="1 2">
    <name type="scientific">Racocetra persica</name>
    <dbReference type="NCBI Taxonomy" id="160502"/>
    <lineage>
        <taxon>Eukaryota</taxon>
        <taxon>Fungi</taxon>
        <taxon>Fungi incertae sedis</taxon>
        <taxon>Mucoromycota</taxon>
        <taxon>Glomeromycotina</taxon>
        <taxon>Glomeromycetes</taxon>
        <taxon>Diversisporales</taxon>
        <taxon>Gigasporaceae</taxon>
        <taxon>Racocetra</taxon>
    </lineage>
</organism>
<keyword evidence="2" id="KW-1185">Reference proteome</keyword>
<feature type="non-terminal residue" evidence="1">
    <location>
        <position position="41"/>
    </location>
</feature>
<reference evidence="1" key="1">
    <citation type="submission" date="2021-06" db="EMBL/GenBank/DDBJ databases">
        <authorList>
            <person name="Kallberg Y."/>
            <person name="Tangrot J."/>
            <person name="Rosling A."/>
        </authorList>
    </citation>
    <scope>NUCLEOTIDE SEQUENCE</scope>
    <source>
        <strain evidence="1">MA461A</strain>
    </source>
</reference>
<comment type="caution">
    <text evidence="1">The sequence shown here is derived from an EMBL/GenBank/DDBJ whole genome shotgun (WGS) entry which is preliminary data.</text>
</comment>
<evidence type="ECO:0000313" key="2">
    <source>
        <dbReference type="Proteomes" id="UP000789920"/>
    </source>
</evidence>
<name>A0ACA9KUQ3_9GLOM</name>
<dbReference type="Proteomes" id="UP000789920">
    <property type="component" value="Unassembled WGS sequence"/>
</dbReference>
<gene>
    <name evidence="1" type="ORF">RPERSI_LOCUS1411</name>
</gene>
<proteinExistence type="predicted"/>
<sequence length="41" mass="4994">MRNAVDKLEYNIVKEKEIEAKNNDIEDRVMKHIENDYRNSK</sequence>